<feature type="compositionally biased region" description="Acidic residues" evidence="1">
    <location>
        <begin position="308"/>
        <end position="318"/>
    </location>
</feature>
<dbReference type="STRING" id="137733.SAMN05421767_12625"/>
<keyword evidence="2" id="KW-0812">Transmembrane</keyword>
<organism evidence="3 4">
    <name type="scientific">Granulicatella balaenopterae</name>
    <dbReference type="NCBI Taxonomy" id="137733"/>
    <lineage>
        <taxon>Bacteria</taxon>
        <taxon>Bacillati</taxon>
        <taxon>Bacillota</taxon>
        <taxon>Bacilli</taxon>
        <taxon>Lactobacillales</taxon>
        <taxon>Carnobacteriaceae</taxon>
        <taxon>Granulicatella</taxon>
    </lineage>
</organism>
<dbReference type="Proteomes" id="UP000198556">
    <property type="component" value="Unassembled WGS sequence"/>
</dbReference>
<evidence type="ECO:0000256" key="2">
    <source>
        <dbReference type="SAM" id="Phobius"/>
    </source>
</evidence>
<dbReference type="OrthoDB" id="2243657at2"/>
<evidence type="ECO:0000313" key="4">
    <source>
        <dbReference type="Proteomes" id="UP000198556"/>
    </source>
</evidence>
<dbReference type="Pfam" id="PF10112">
    <property type="entry name" value="Halogen_Hydrol"/>
    <property type="match status" value="1"/>
</dbReference>
<reference evidence="3 4" key="1">
    <citation type="submission" date="2016-10" db="EMBL/GenBank/DDBJ databases">
        <authorList>
            <person name="de Groot N.N."/>
        </authorList>
    </citation>
    <scope>NUCLEOTIDE SEQUENCE [LARGE SCALE GENOMIC DNA]</scope>
    <source>
        <strain evidence="3 4">DSM 15827</strain>
    </source>
</reference>
<keyword evidence="2" id="KW-0472">Membrane</keyword>
<feature type="region of interest" description="Disordered" evidence="1">
    <location>
        <begin position="291"/>
        <end position="318"/>
    </location>
</feature>
<feature type="transmembrane region" description="Helical" evidence="2">
    <location>
        <begin position="66"/>
        <end position="85"/>
    </location>
</feature>
<feature type="transmembrane region" description="Helical" evidence="2">
    <location>
        <begin position="38"/>
        <end position="54"/>
    </location>
</feature>
<protein>
    <submittedName>
        <fullName evidence="3">5-bromo-4-chloroindolyl phosphate hydrolysis protein</fullName>
    </submittedName>
</protein>
<keyword evidence="4" id="KW-1185">Reference proteome</keyword>
<dbReference type="RefSeq" id="WP_089747025.1">
    <property type="nucleotide sequence ID" value="NZ_FOGF01000026.1"/>
</dbReference>
<dbReference type="InterPro" id="IPR018770">
    <property type="entry name" value="ChloroindolylP_hydrolase"/>
</dbReference>
<feature type="transmembrane region" description="Helical" evidence="2">
    <location>
        <begin position="97"/>
        <end position="115"/>
    </location>
</feature>
<proteinExistence type="predicted"/>
<evidence type="ECO:0000256" key="1">
    <source>
        <dbReference type="SAM" id="MobiDB-lite"/>
    </source>
</evidence>
<gene>
    <name evidence="3" type="ORF">SAMN05421767_12625</name>
</gene>
<accession>A0A1H9MDP1</accession>
<dbReference type="EMBL" id="FOGF01000026">
    <property type="protein sequence ID" value="SER21890.1"/>
    <property type="molecule type" value="Genomic_DNA"/>
</dbReference>
<dbReference type="AlphaFoldDB" id="A0A1H9MDP1"/>
<name>A0A1H9MDP1_9LACT</name>
<keyword evidence="2" id="KW-1133">Transmembrane helix</keyword>
<sequence length="318" mass="37127">MNKFKEGCGIAFICLILCLIFGASLDVFEGYFLFDDEFTFLPALLMFYTAYKILFNKYRDTKAYEVGSIIIKAFLILFTFVFGLGFATEYLFRDANFISLLFGLGMSYLAYIILFPKSMRLANFTFHKPIKQDHNLPPLSRKRQKIYQESGLTDEEIIFFRQELAKAKKQLVDIEASFWRNNKLTAIARRHNMVAILRDYFKELADNPNRLNEGTNFLYSYIPSLHDLIDKYLEIDNHVSKTQLTYRTLDKTAETIDALCQTIEDDYLAFQKDDFKDAEIEIELARQKMQQATTAKDFNPADGKDNHDDDFENSFDNF</sequence>
<evidence type="ECO:0000313" key="3">
    <source>
        <dbReference type="EMBL" id="SER21890.1"/>
    </source>
</evidence>